<evidence type="ECO:0000256" key="12">
    <source>
        <dbReference type="PROSITE-ProRule" id="PRU00117"/>
    </source>
</evidence>
<dbReference type="InterPro" id="IPR055256">
    <property type="entry name" value="KH_1_KHDC4/BBP-like"/>
</dbReference>
<dbReference type="GO" id="GO:0008270">
    <property type="term" value="F:zinc ion binding"/>
    <property type="evidence" value="ECO:0007669"/>
    <property type="project" value="UniProtKB-UniRule"/>
</dbReference>
<gene>
    <name evidence="16" type="ORF">HG535_0G03970</name>
</gene>
<dbReference type="GeneID" id="59238297"/>
<dbReference type="Pfam" id="PF16275">
    <property type="entry name" value="SF1-HH"/>
    <property type="match status" value="1"/>
</dbReference>
<dbReference type="PANTHER" id="PTHR11208:SF45">
    <property type="entry name" value="SPLICING FACTOR 1"/>
    <property type="match status" value="1"/>
</dbReference>
<dbReference type="EMBL" id="CP058610">
    <property type="protein sequence ID" value="QLG74514.1"/>
    <property type="molecule type" value="Genomic_DNA"/>
</dbReference>
<comment type="similarity">
    <text evidence="2 13">Belongs to the BBP/SF1 family.</text>
</comment>
<dbReference type="InterPro" id="IPR004087">
    <property type="entry name" value="KH_dom"/>
</dbReference>
<dbReference type="PANTHER" id="PTHR11208">
    <property type="entry name" value="RNA-BINDING PROTEIN RELATED"/>
    <property type="match status" value="1"/>
</dbReference>
<dbReference type="PROSITE" id="PS50084">
    <property type="entry name" value="KH_TYPE_1"/>
    <property type="match status" value="1"/>
</dbReference>
<feature type="region of interest" description="Disordered" evidence="14">
    <location>
        <begin position="380"/>
        <end position="402"/>
    </location>
</feature>
<keyword evidence="17" id="KW-1185">Reference proteome</keyword>
<dbReference type="Proteomes" id="UP000509704">
    <property type="component" value="Chromosome 7"/>
</dbReference>
<dbReference type="FunFam" id="3.30.1370.10:FF:000024">
    <property type="entry name" value="Branchpoint-bridging protein-like protein"/>
    <property type="match status" value="1"/>
</dbReference>
<feature type="region of interest" description="Disordered" evidence="14">
    <location>
        <begin position="67"/>
        <end position="104"/>
    </location>
</feature>
<name>A0A7H9B8E1_ZYGMR</name>
<evidence type="ECO:0000256" key="11">
    <source>
        <dbReference type="PROSITE-ProRule" id="PRU00047"/>
    </source>
</evidence>
<dbReference type="GO" id="GO:0000243">
    <property type="term" value="C:commitment complex"/>
    <property type="evidence" value="ECO:0007669"/>
    <property type="project" value="UniProtKB-ARBA"/>
</dbReference>
<evidence type="ECO:0000256" key="9">
    <source>
        <dbReference type="ARBA" id="ARBA00023187"/>
    </source>
</evidence>
<evidence type="ECO:0000259" key="15">
    <source>
        <dbReference type="PROSITE" id="PS50158"/>
    </source>
</evidence>
<dbReference type="OrthoDB" id="6777263at2759"/>
<evidence type="ECO:0000256" key="13">
    <source>
        <dbReference type="RuleBase" id="RU367126"/>
    </source>
</evidence>
<keyword evidence="8 12" id="KW-0694">RNA-binding</keyword>
<feature type="domain" description="CCHC-type" evidence="15">
    <location>
        <begin position="287"/>
        <end position="300"/>
    </location>
</feature>
<dbReference type="GO" id="GO:0045131">
    <property type="term" value="F:pre-mRNA branch point binding"/>
    <property type="evidence" value="ECO:0007669"/>
    <property type="project" value="UniProtKB-UniRule"/>
</dbReference>
<dbReference type="GO" id="GO:0003729">
    <property type="term" value="F:mRNA binding"/>
    <property type="evidence" value="ECO:0007669"/>
    <property type="project" value="TreeGrafter"/>
</dbReference>
<evidence type="ECO:0000313" key="16">
    <source>
        <dbReference type="EMBL" id="QLG74514.1"/>
    </source>
</evidence>
<keyword evidence="5 13" id="KW-0479">Metal-binding</keyword>
<dbReference type="InterPro" id="IPR045071">
    <property type="entry name" value="BBP-like"/>
</dbReference>
<dbReference type="SMART" id="SM00343">
    <property type="entry name" value="ZnF_C2HC"/>
    <property type="match status" value="2"/>
</dbReference>
<reference evidence="16 17" key="1">
    <citation type="submission" date="2020-07" db="EMBL/GenBank/DDBJ databases">
        <title>The yeast mating-type switching endonuclease HO is a domesticated member of an unorthodox homing genetic element family.</title>
        <authorList>
            <person name="Coughlan A.Y."/>
            <person name="Lombardi L."/>
            <person name="Braun-Galleani S."/>
            <person name="Martos A.R."/>
            <person name="Galeote V."/>
            <person name="Bigey F."/>
            <person name="Dequin S."/>
            <person name="Byrne K.P."/>
            <person name="Wolfe K.H."/>
        </authorList>
    </citation>
    <scope>NUCLEOTIDE SEQUENCE [LARGE SCALE GENOMIC DNA]</scope>
    <source>
        <strain evidence="16 17">NRRL Y-6702</strain>
    </source>
</reference>
<feature type="compositionally biased region" description="Basic and acidic residues" evidence="14">
    <location>
        <begin position="91"/>
        <end position="104"/>
    </location>
</feature>
<comment type="subcellular location">
    <subcellularLocation>
        <location evidence="1 13">Nucleus</location>
    </subcellularLocation>
</comment>
<keyword evidence="9 13" id="KW-0508">mRNA splicing</keyword>
<dbReference type="InterPro" id="IPR036875">
    <property type="entry name" value="Znf_CCHC_sf"/>
</dbReference>
<proteinExistence type="inferred from homology"/>
<evidence type="ECO:0000256" key="3">
    <source>
        <dbReference type="ARBA" id="ARBA00017984"/>
    </source>
</evidence>
<dbReference type="Gene3D" id="4.10.60.10">
    <property type="entry name" value="Zinc finger, CCHC-type"/>
    <property type="match status" value="1"/>
</dbReference>
<evidence type="ECO:0000256" key="10">
    <source>
        <dbReference type="ARBA" id="ARBA00023242"/>
    </source>
</evidence>
<evidence type="ECO:0000313" key="17">
    <source>
        <dbReference type="Proteomes" id="UP000509704"/>
    </source>
</evidence>
<evidence type="ECO:0000256" key="6">
    <source>
        <dbReference type="ARBA" id="ARBA00022771"/>
    </source>
</evidence>
<dbReference type="GO" id="GO:0000398">
    <property type="term" value="P:mRNA splicing, via spliceosome"/>
    <property type="evidence" value="ECO:0007669"/>
    <property type="project" value="UniProtKB-UniRule"/>
</dbReference>
<dbReference type="Pfam" id="PF22675">
    <property type="entry name" value="KH-I_KHDC4-BBP"/>
    <property type="match status" value="1"/>
</dbReference>
<dbReference type="CDD" id="cd02395">
    <property type="entry name" value="KH-I_BBP"/>
    <property type="match status" value="1"/>
</dbReference>
<evidence type="ECO:0000256" key="1">
    <source>
        <dbReference type="ARBA" id="ARBA00004123"/>
    </source>
</evidence>
<evidence type="ECO:0000256" key="5">
    <source>
        <dbReference type="ARBA" id="ARBA00022723"/>
    </source>
</evidence>
<evidence type="ECO:0000256" key="14">
    <source>
        <dbReference type="SAM" id="MobiDB-lite"/>
    </source>
</evidence>
<dbReference type="Gene3D" id="6.10.140.1790">
    <property type="match status" value="1"/>
</dbReference>
<protein>
    <recommendedName>
        <fullName evidence="3 13">Branchpoint-bridging protein</fullName>
    </recommendedName>
</protein>
<dbReference type="Gene3D" id="3.30.1370.10">
    <property type="entry name" value="K Homology domain, type 1"/>
    <property type="match status" value="1"/>
</dbReference>
<evidence type="ECO:0000256" key="4">
    <source>
        <dbReference type="ARBA" id="ARBA00022664"/>
    </source>
</evidence>
<evidence type="ECO:0000256" key="7">
    <source>
        <dbReference type="ARBA" id="ARBA00022833"/>
    </source>
</evidence>
<dbReference type="SUPFAM" id="SSF57756">
    <property type="entry name" value="Retrovirus zinc finger-like domains"/>
    <property type="match status" value="1"/>
</dbReference>
<dbReference type="GO" id="GO:0005829">
    <property type="term" value="C:cytosol"/>
    <property type="evidence" value="ECO:0007669"/>
    <property type="project" value="UniProtKB-ARBA"/>
</dbReference>
<dbReference type="SMART" id="SM00322">
    <property type="entry name" value="KH"/>
    <property type="match status" value="1"/>
</dbReference>
<evidence type="ECO:0000256" key="8">
    <source>
        <dbReference type="ARBA" id="ARBA00022884"/>
    </source>
</evidence>
<keyword evidence="10 13" id="KW-0539">Nucleus</keyword>
<keyword evidence="4 13" id="KW-0507">mRNA processing</keyword>
<dbReference type="RefSeq" id="XP_037146239.1">
    <property type="nucleotide sequence ID" value="XM_037290344.1"/>
</dbReference>
<keyword evidence="6 11" id="KW-0863">Zinc-finger</keyword>
<keyword evidence="13" id="KW-0747">Spliceosome</keyword>
<keyword evidence="7 13" id="KW-0862">Zinc</keyword>
<organism evidence="16 17">
    <name type="scientific">Zygotorulaspora mrakii</name>
    <name type="common">Zygosaccharomyces mrakii</name>
    <dbReference type="NCBI Taxonomy" id="42260"/>
    <lineage>
        <taxon>Eukaryota</taxon>
        <taxon>Fungi</taxon>
        <taxon>Dikarya</taxon>
        <taxon>Ascomycota</taxon>
        <taxon>Saccharomycotina</taxon>
        <taxon>Saccharomycetes</taxon>
        <taxon>Saccharomycetales</taxon>
        <taxon>Saccharomycetaceae</taxon>
        <taxon>Zygotorulaspora</taxon>
    </lineage>
</organism>
<dbReference type="InterPro" id="IPR001878">
    <property type="entry name" value="Znf_CCHC"/>
</dbReference>
<dbReference type="AlphaFoldDB" id="A0A7H9B8E1"/>
<accession>A0A7H9B8E1</accession>
<dbReference type="InterPro" id="IPR036612">
    <property type="entry name" value="KH_dom_type_1_sf"/>
</dbReference>
<dbReference type="PROSITE" id="PS50158">
    <property type="entry name" value="ZF_CCHC"/>
    <property type="match status" value="1"/>
</dbReference>
<evidence type="ECO:0000256" key="2">
    <source>
        <dbReference type="ARBA" id="ARBA00010382"/>
    </source>
</evidence>
<dbReference type="SUPFAM" id="SSF54791">
    <property type="entry name" value="Eukaryotic type KH-domain (KH-domain type I)"/>
    <property type="match status" value="1"/>
</dbReference>
<sequence>MDPRRFEHVAHRGRRIERGNVDLRGPKGAERARDTMVQLPTRLAGALTQEQLSAYQTMFRIQEVTAELRSSDIRPPQKRNRSPSPPPAYDTRGKRINTREHRYRRKLEEERHRLVEIVLKMLPHFVAPEDYKRPVKFQDKYYIPVSQYPGINFVGLLLGPRGNTLKKLQEDSGCKIAIRGRGSVKEGKNAHDLPKGAMNFSDPLHCLIIADSEEKIQKGIKVCENIVVRAVTSPEGQNDLKRGQLRELAELNGTLREDKRPCNACGLQGHKNYECPSAESVPRTVQCRNCGQQGHVTNDCVEDNYQQTQVTQSGRYNRYTDTREFSSQDRKFDVKGHNKYNSFGGNLPSPLSSSYKSRFTRTTADQSSFHGYADKYDYGRSDLSQSTHGETGFGAPPPPGMDSQIDQSIQWAVPGMTLSNSVKPLSKPDTLPPGMNLQPSSAVPGADSELEFQALHGPPGLASEEDVGAPEDLQKPPGL</sequence>
<comment type="function">
    <text evidence="13">Necessary for the splicing of pre-mRNA. Has a role in the recognition of the branch site (5'-UACUAAC-3'), the pyrimidine tract and the 3'-splice site at the 3'-end of introns.</text>
</comment>
<dbReference type="InterPro" id="IPR032570">
    <property type="entry name" value="SF1-HH"/>
</dbReference>
<dbReference type="InterPro" id="IPR047086">
    <property type="entry name" value="SF1-HH_sf"/>
</dbReference>
<dbReference type="KEGG" id="zmk:HG535_0G03970"/>
<dbReference type="GO" id="GO:0048024">
    <property type="term" value="P:regulation of mRNA splicing, via spliceosome"/>
    <property type="evidence" value="ECO:0007669"/>
    <property type="project" value="TreeGrafter"/>
</dbReference>
<feature type="region of interest" description="Disordered" evidence="14">
    <location>
        <begin position="420"/>
        <end position="479"/>
    </location>
</feature>